<dbReference type="InterPro" id="IPR012677">
    <property type="entry name" value="Nucleotide-bd_a/b_plait_sf"/>
</dbReference>
<feature type="compositionally biased region" description="Acidic residues" evidence="3">
    <location>
        <begin position="533"/>
        <end position="545"/>
    </location>
</feature>
<comment type="caution">
    <text evidence="5">The sequence shown here is derived from an EMBL/GenBank/DDBJ whole genome shotgun (WGS) entry which is preliminary data.</text>
</comment>
<keyword evidence="1 2" id="KW-0694">RNA-binding</keyword>
<feature type="compositionally biased region" description="Polar residues" evidence="3">
    <location>
        <begin position="593"/>
        <end position="603"/>
    </location>
</feature>
<feature type="compositionally biased region" description="Basic and acidic residues" evidence="3">
    <location>
        <begin position="429"/>
        <end position="453"/>
    </location>
</feature>
<dbReference type="PROSITE" id="PS50102">
    <property type="entry name" value="RRM"/>
    <property type="match status" value="1"/>
</dbReference>
<feature type="region of interest" description="Disordered" evidence="3">
    <location>
        <begin position="593"/>
        <end position="661"/>
    </location>
</feature>
<dbReference type="EMBL" id="JAHWGI010000069">
    <property type="protein sequence ID" value="KAK3908642.1"/>
    <property type="molecule type" value="Genomic_DNA"/>
</dbReference>
<feature type="compositionally biased region" description="Polar residues" evidence="3">
    <location>
        <begin position="648"/>
        <end position="661"/>
    </location>
</feature>
<dbReference type="Proteomes" id="UP001219518">
    <property type="component" value="Unassembled WGS sequence"/>
</dbReference>
<dbReference type="AlphaFoldDB" id="A0AAE1GTF6"/>
<name>A0AAE1GTF6_9NEOP</name>
<dbReference type="Pfam" id="PF00076">
    <property type="entry name" value="RRM_1"/>
    <property type="match status" value="1"/>
</dbReference>
<organism evidence="5 6">
    <name type="scientific">Frankliniella fusca</name>
    <dbReference type="NCBI Taxonomy" id="407009"/>
    <lineage>
        <taxon>Eukaryota</taxon>
        <taxon>Metazoa</taxon>
        <taxon>Ecdysozoa</taxon>
        <taxon>Arthropoda</taxon>
        <taxon>Hexapoda</taxon>
        <taxon>Insecta</taxon>
        <taxon>Pterygota</taxon>
        <taxon>Neoptera</taxon>
        <taxon>Paraneoptera</taxon>
        <taxon>Thysanoptera</taxon>
        <taxon>Terebrantia</taxon>
        <taxon>Thripoidea</taxon>
        <taxon>Thripidae</taxon>
        <taxon>Frankliniella</taxon>
    </lineage>
</organism>
<evidence type="ECO:0000256" key="2">
    <source>
        <dbReference type="PROSITE-ProRule" id="PRU00176"/>
    </source>
</evidence>
<feature type="region of interest" description="Disordered" evidence="3">
    <location>
        <begin position="262"/>
        <end position="306"/>
    </location>
</feature>
<dbReference type="PANTHER" id="PTHR48029">
    <property type="entry name" value="NUCLEOLAR PROTEIN 8"/>
    <property type="match status" value="1"/>
</dbReference>
<evidence type="ECO:0000313" key="6">
    <source>
        <dbReference type="Proteomes" id="UP001219518"/>
    </source>
</evidence>
<dbReference type="PANTHER" id="PTHR48029:SF1">
    <property type="entry name" value="NUCLEOLAR PROTEIN 8"/>
    <property type="match status" value="1"/>
</dbReference>
<reference evidence="5" key="2">
    <citation type="journal article" date="2023" name="BMC Genomics">
        <title>Pest status, molecular evolution, and epigenetic factors derived from the genome assembly of Frankliniella fusca, a thysanopteran phytovirus vector.</title>
        <authorList>
            <person name="Catto M.A."/>
            <person name="Labadie P.E."/>
            <person name="Jacobson A.L."/>
            <person name="Kennedy G.G."/>
            <person name="Srinivasan R."/>
            <person name="Hunt B.G."/>
        </authorList>
    </citation>
    <scope>NUCLEOTIDE SEQUENCE</scope>
    <source>
        <strain evidence="5">PL_HMW_Pooled</strain>
    </source>
</reference>
<evidence type="ECO:0000256" key="3">
    <source>
        <dbReference type="SAM" id="MobiDB-lite"/>
    </source>
</evidence>
<reference evidence="5" key="1">
    <citation type="submission" date="2021-07" db="EMBL/GenBank/DDBJ databases">
        <authorList>
            <person name="Catto M.A."/>
            <person name="Jacobson A."/>
            <person name="Kennedy G."/>
            <person name="Labadie P."/>
            <person name="Hunt B.G."/>
            <person name="Srinivasan R."/>
        </authorList>
    </citation>
    <scope>NUCLEOTIDE SEQUENCE</scope>
    <source>
        <strain evidence="5">PL_HMW_Pooled</strain>
        <tissue evidence="5">Head</tissue>
    </source>
</reference>
<sequence length="752" mass="85757">MAPHSHRIFVGNLPHEVTRDQIVSKFKEFGNVESVEIKTQKDTSDQVIATFSYVNLNTDKDSLNQCMTFALSLFISECILLLNGIKWGQRHLKVEVAKESFLQRLQRERLSANKSTTSPHVAAPLQNTKIVSDSPSKISSKEDKIVKKNTVLRRPQSSSESSDDDDENDSYHPSSKLPRFKGISSVLLTKPVPQENSKKERFVPKHEVKEENLIKIEPKLPATVKDRTFKKFSEPAQSSDILKKFESFSDVWKDDEEEVSYASESKFNSKSGKKHIPDDFEIKKSARNDRQSHNHFIKPEETGMNVAEEKRLKSIEEKRQAFEQQKKAVQQALSDKNAPKSNKKIVFNDDDDEGDDLGIVVPSKKSRVETRDLIIPKSQDKKTNALALFDDSDEETADWAGEFEVKKQFEGQKGKKLLELQNKYNNDQRFKLDERFYESDEESKTKPDSKTEESETGVEGLAEEREQQLQILSDILGKPFSVSLPPSHHESKKRGMLRFDPLKPNHSRYELTKEPQEAKRKKKSKIQKKIGDDNENDQDENEDETVNLKVRREEKDPEPVSQSKFYSVSETLADSLKLAKEGQSSGFSLLQMFGSSNTSNTPNGKDKEEYSEVITKTRGLKKGFSLDDSSSEDEEADQQGPTAVVESSAFQSTNKSISGVRSTGGVWQESFFFQPNDDRLKEGADFFSQIDSSDPALFSKKREALKRIVKLKLRKTSRKANSFKNKVGSLRKKANLWPKSNNVQRHRKRQKQ</sequence>
<feature type="domain" description="RRM" evidence="4">
    <location>
        <begin position="6"/>
        <end position="99"/>
    </location>
</feature>
<dbReference type="SUPFAM" id="SSF54928">
    <property type="entry name" value="RNA-binding domain, RBD"/>
    <property type="match status" value="1"/>
</dbReference>
<dbReference type="InterPro" id="IPR000504">
    <property type="entry name" value="RRM_dom"/>
</dbReference>
<feature type="compositionally biased region" description="Polar residues" evidence="3">
    <location>
        <begin position="112"/>
        <end position="138"/>
    </location>
</feature>
<feature type="compositionally biased region" description="Basic and acidic residues" evidence="3">
    <location>
        <begin position="275"/>
        <end position="306"/>
    </location>
</feature>
<proteinExistence type="predicted"/>
<feature type="region of interest" description="Disordered" evidence="3">
    <location>
        <begin position="323"/>
        <end position="363"/>
    </location>
</feature>
<feature type="compositionally biased region" description="Basic residues" evidence="3">
    <location>
        <begin position="519"/>
        <end position="528"/>
    </location>
</feature>
<dbReference type="Gene3D" id="3.30.70.330">
    <property type="match status" value="1"/>
</dbReference>
<dbReference type="InterPro" id="IPR035979">
    <property type="entry name" value="RBD_domain_sf"/>
</dbReference>
<dbReference type="SMART" id="SM00360">
    <property type="entry name" value="RRM"/>
    <property type="match status" value="1"/>
</dbReference>
<protein>
    <submittedName>
        <fullName evidence="5">RNA-binding protein</fullName>
    </submittedName>
</protein>
<dbReference type="GO" id="GO:0003723">
    <property type="term" value="F:RNA binding"/>
    <property type="evidence" value="ECO:0007669"/>
    <property type="project" value="UniProtKB-UniRule"/>
</dbReference>
<feature type="region of interest" description="Disordered" evidence="3">
    <location>
        <begin position="112"/>
        <end position="178"/>
    </location>
</feature>
<keyword evidence="6" id="KW-1185">Reference proteome</keyword>
<feature type="compositionally biased region" description="Basic and acidic residues" evidence="3">
    <location>
        <begin position="500"/>
        <end position="518"/>
    </location>
</feature>
<feature type="region of interest" description="Disordered" evidence="3">
    <location>
        <begin position="722"/>
        <end position="752"/>
    </location>
</feature>
<accession>A0AAE1GTF6</accession>
<evidence type="ECO:0000256" key="1">
    <source>
        <dbReference type="ARBA" id="ARBA00022884"/>
    </source>
</evidence>
<feature type="region of interest" description="Disordered" evidence="3">
    <location>
        <begin position="429"/>
        <end position="567"/>
    </location>
</feature>
<evidence type="ECO:0000259" key="4">
    <source>
        <dbReference type="PROSITE" id="PS50102"/>
    </source>
</evidence>
<evidence type="ECO:0000313" key="5">
    <source>
        <dbReference type="EMBL" id="KAK3908642.1"/>
    </source>
</evidence>
<gene>
    <name evidence="5" type="ORF">KUF71_018991</name>
</gene>